<feature type="transmembrane region" description="Helical" evidence="7">
    <location>
        <begin position="376"/>
        <end position="399"/>
    </location>
</feature>
<dbReference type="PRINTS" id="PR01315">
    <property type="entry name" value="BATTENIN"/>
</dbReference>
<dbReference type="SUPFAM" id="SSF103473">
    <property type="entry name" value="MFS general substrate transporter"/>
    <property type="match status" value="1"/>
</dbReference>
<keyword evidence="3" id="KW-0813">Transport</keyword>
<dbReference type="GO" id="GO:0007040">
    <property type="term" value="P:lysosome organization"/>
    <property type="evidence" value="ECO:0007669"/>
    <property type="project" value="TreeGrafter"/>
</dbReference>
<proteinExistence type="evidence at transcript level"/>
<dbReference type="InterPro" id="IPR036259">
    <property type="entry name" value="MFS_trans_sf"/>
</dbReference>
<dbReference type="VEuPathDB" id="VectorBase:AALC636_002126"/>
<feature type="transmembrane region" description="Helical" evidence="7">
    <location>
        <begin position="192"/>
        <end position="213"/>
    </location>
</feature>
<keyword evidence="4 7" id="KW-0812">Transmembrane</keyword>
<dbReference type="PIRSF" id="PIRSF015974">
    <property type="entry name" value="CLN3_BTN1"/>
    <property type="match status" value="1"/>
</dbReference>
<feature type="transmembrane region" description="Helical" evidence="7">
    <location>
        <begin position="324"/>
        <end position="342"/>
    </location>
</feature>
<feature type="transmembrane region" description="Helical" evidence="7">
    <location>
        <begin position="159"/>
        <end position="180"/>
    </location>
</feature>
<dbReference type="VEuPathDB" id="VectorBase:AALFPA_049971"/>
<name>A0A023ETJ0_AEDAL</name>
<dbReference type="VEuPathDB" id="VectorBase:AALF028005"/>
<keyword evidence="7" id="KW-0458">Lysosome</keyword>
<dbReference type="PANTHER" id="PTHR10981:SF0">
    <property type="entry name" value="BATTENIN"/>
    <property type="match status" value="1"/>
</dbReference>
<feature type="transmembrane region" description="Helical" evidence="7">
    <location>
        <begin position="219"/>
        <end position="239"/>
    </location>
</feature>
<dbReference type="Pfam" id="PF02487">
    <property type="entry name" value="CLN3"/>
    <property type="match status" value="1"/>
</dbReference>
<feature type="compositionally biased region" description="Basic and acidic residues" evidence="8">
    <location>
        <begin position="18"/>
        <end position="28"/>
    </location>
</feature>
<evidence type="ECO:0000256" key="7">
    <source>
        <dbReference type="RuleBase" id="RU361113"/>
    </source>
</evidence>
<dbReference type="InterPro" id="IPR018460">
    <property type="entry name" value="Battenin_disease_Cln3_subgr"/>
</dbReference>
<evidence type="ECO:0000256" key="6">
    <source>
        <dbReference type="ARBA" id="ARBA00023136"/>
    </source>
</evidence>
<keyword evidence="5 7" id="KW-1133">Transmembrane helix</keyword>
<feature type="transmembrane region" description="Helical" evidence="7">
    <location>
        <begin position="349"/>
        <end position="370"/>
    </location>
</feature>
<sequence length="449" mass="49911">MMADDSVGTMTTTSAVAEDERTLNDDDQRPRDRGLWRDLVAYWILGLCNNYGYVVMLTAAHDILKELDGGDDHGKSINEYSIANSTMRSDGAFDFATEKRPCNKISTGAILLADILPALSVKLVASFFPLWKHVRVATCILLAAAGFILVAFADVEWILFLGVICTSFGSGLGEATFLAYASYFNKNVISTWSSGTGGAGVIGALSYTGLTALGLSPKATMLVMLVVPTIEAGSFWLLLRHKDTSLGPQPPNPEAEKSHQANGNALQEHERPLENWRQKINYIPSLFIYMIPLILVYLFEYFINQGLFELVYFPGIFLTQSEQYRWYQVLYQVGVFISRSSVNIVQFKQVWIMAVLQFVNVVYFTFEAVYLFTPSIWIIFVLILWEGLLGGGGYVNTFYRMQIEVPEARREYAMMITSISDSVGIALAGIAAIPSHNAICDLPVPDRLL</sequence>
<evidence type="ECO:0000256" key="4">
    <source>
        <dbReference type="ARBA" id="ARBA00022692"/>
    </source>
</evidence>
<evidence type="ECO:0000256" key="5">
    <source>
        <dbReference type="ARBA" id="ARBA00022989"/>
    </source>
</evidence>
<dbReference type="GO" id="GO:0005765">
    <property type="term" value="C:lysosomal membrane"/>
    <property type="evidence" value="ECO:0007669"/>
    <property type="project" value="UniProtKB-SubCell"/>
</dbReference>
<evidence type="ECO:0000256" key="2">
    <source>
        <dbReference type="ARBA" id="ARBA00007467"/>
    </source>
</evidence>
<evidence type="ECO:0000256" key="1">
    <source>
        <dbReference type="ARBA" id="ARBA00004127"/>
    </source>
</evidence>
<dbReference type="GO" id="GO:0012505">
    <property type="term" value="C:endomembrane system"/>
    <property type="evidence" value="ECO:0007669"/>
    <property type="project" value="UniProtKB-SubCell"/>
</dbReference>
<organism evidence="9">
    <name type="scientific">Aedes albopictus</name>
    <name type="common">Asian tiger mosquito</name>
    <name type="synonym">Stegomyia albopicta</name>
    <dbReference type="NCBI Taxonomy" id="7160"/>
    <lineage>
        <taxon>Eukaryota</taxon>
        <taxon>Metazoa</taxon>
        <taxon>Ecdysozoa</taxon>
        <taxon>Arthropoda</taxon>
        <taxon>Hexapoda</taxon>
        <taxon>Insecta</taxon>
        <taxon>Pterygota</taxon>
        <taxon>Neoptera</taxon>
        <taxon>Endopterygota</taxon>
        <taxon>Diptera</taxon>
        <taxon>Nematocera</taxon>
        <taxon>Culicoidea</taxon>
        <taxon>Culicidae</taxon>
        <taxon>Culicinae</taxon>
        <taxon>Aedini</taxon>
        <taxon>Aedes</taxon>
        <taxon>Stegomyia</taxon>
    </lineage>
</organism>
<dbReference type="VEuPathDB" id="VectorBase:AALF024373"/>
<feature type="transmembrane region" description="Helical" evidence="7">
    <location>
        <begin position="136"/>
        <end position="153"/>
    </location>
</feature>
<comment type="subcellular location">
    <subcellularLocation>
        <location evidence="1">Endomembrane system</location>
        <topology evidence="1">Multi-pass membrane protein</topology>
    </subcellularLocation>
    <subcellularLocation>
        <location evidence="7">Lysosome membrane</location>
        <topology evidence="7">Multi-pass membrane protein</topology>
    </subcellularLocation>
</comment>
<comment type="similarity">
    <text evidence="2 7">Belongs to the battenin family.</text>
</comment>
<reference evidence="9" key="1">
    <citation type="journal article" date="2014" name="PLoS Negl. Trop. Dis.">
        <title>Identification and characterization of seminal fluid proteins in the Asian tiger mosquito, Aedes albopictus.</title>
        <authorList>
            <person name="Boes K.E."/>
            <person name="Ribeiro J.M."/>
            <person name="Wong A."/>
            <person name="Harrington L.C."/>
            <person name="Wolfner M.F."/>
            <person name="Sirot L.K."/>
        </authorList>
    </citation>
    <scope>NUCLEOTIDE SEQUENCE</scope>
    <source>
        <tissue evidence="9">Reproductive organs</tissue>
    </source>
</reference>
<feature type="transmembrane region" description="Helical" evidence="7">
    <location>
        <begin position="105"/>
        <end position="124"/>
    </location>
</feature>
<accession>A0A023ETJ0</accession>
<feature type="transmembrane region" description="Helical" evidence="7">
    <location>
        <begin position="411"/>
        <end position="433"/>
    </location>
</feature>
<dbReference type="EMBL" id="GAPW01001417">
    <property type="protein sequence ID" value="JAC12181.1"/>
    <property type="molecule type" value="mRNA"/>
</dbReference>
<feature type="transmembrane region" description="Helical" evidence="7">
    <location>
        <begin position="286"/>
        <end position="304"/>
    </location>
</feature>
<evidence type="ECO:0000313" key="9">
    <source>
        <dbReference type="EMBL" id="JAC12181.1"/>
    </source>
</evidence>
<dbReference type="FunFam" id="1.20.1250.20:FF:000427">
    <property type="entry name" value="Battenin"/>
    <property type="match status" value="1"/>
</dbReference>
<dbReference type="Gene3D" id="1.20.1250.20">
    <property type="entry name" value="MFS general substrate transporter like domains"/>
    <property type="match status" value="1"/>
</dbReference>
<feature type="region of interest" description="Disordered" evidence="8">
    <location>
        <begin position="248"/>
        <end position="270"/>
    </location>
</feature>
<dbReference type="AlphaFoldDB" id="A0A023ETJ0"/>
<dbReference type="GO" id="GO:0051453">
    <property type="term" value="P:regulation of intracellular pH"/>
    <property type="evidence" value="ECO:0007669"/>
    <property type="project" value="TreeGrafter"/>
</dbReference>
<feature type="region of interest" description="Disordered" evidence="8">
    <location>
        <begin position="1"/>
        <end position="28"/>
    </location>
</feature>
<protein>
    <recommendedName>
        <fullName evidence="7">Battenin</fullName>
    </recommendedName>
</protein>
<evidence type="ECO:0000256" key="8">
    <source>
        <dbReference type="SAM" id="MobiDB-lite"/>
    </source>
</evidence>
<dbReference type="PANTHER" id="PTHR10981">
    <property type="entry name" value="BATTENIN"/>
    <property type="match status" value="1"/>
</dbReference>
<dbReference type="InterPro" id="IPR003492">
    <property type="entry name" value="Battenin_disease_Cln3"/>
</dbReference>
<evidence type="ECO:0000256" key="3">
    <source>
        <dbReference type="ARBA" id="ARBA00022448"/>
    </source>
</evidence>
<keyword evidence="6 7" id="KW-0472">Membrane</keyword>
<feature type="transmembrane region" description="Helical" evidence="7">
    <location>
        <begin position="39"/>
        <end position="60"/>
    </location>
</feature>